<protein>
    <recommendedName>
        <fullName evidence="4">Phytase-like domain-containing protein</fullName>
    </recommendedName>
</protein>
<keyword evidence="3" id="KW-1185">Reference proteome</keyword>
<dbReference type="EMBL" id="WUPT01000001">
    <property type="protein sequence ID" value="MXQ06868.1"/>
    <property type="molecule type" value="Genomic_DNA"/>
</dbReference>
<reference evidence="2 3" key="2">
    <citation type="submission" date="2020-03" db="EMBL/GenBank/DDBJ databases">
        <title>Kangsaoukella pontilimi gen. nov., sp. nov., a new member of the family Rhodobacteraceae isolated from a tidal mudflat.</title>
        <authorList>
            <person name="Kim I.S."/>
        </authorList>
    </citation>
    <scope>NUCLEOTIDE SEQUENCE [LARGE SCALE GENOMIC DNA]</scope>
    <source>
        <strain evidence="2 3">GH1-50</strain>
    </source>
</reference>
<keyword evidence="1" id="KW-0732">Signal</keyword>
<feature type="chain" id="PRO_5028837349" description="Phytase-like domain-containing protein" evidence="1">
    <location>
        <begin position="21"/>
        <end position="256"/>
    </location>
</feature>
<dbReference type="AlphaFoldDB" id="A0A7C9IEL5"/>
<dbReference type="Gene3D" id="2.120.10.30">
    <property type="entry name" value="TolB, C-terminal domain"/>
    <property type="match status" value="1"/>
</dbReference>
<evidence type="ECO:0000313" key="2">
    <source>
        <dbReference type="EMBL" id="MXQ06868.1"/>
    </source>
</evidence>
<evidence type="ECO:0000256" key="1">
    <source>
        <dbReference type="SAM" id="SignalP"/>
    </source>
</evidence>
<evidence type="ECO:0008006" key="4">
    <source>
        <dbReference type="Google" id="ProtNLM"/>
    </source>
</evidence>
<gene>
    <name evidence="2" type="ORF">GQ651_03315</name>
</gene>
<dbReference type="Proteomes" id="UP000480350">
    <property type="component" value="Unassembled WGS sequence"/>
</dbReference>
<feature type="signal peptide" evidence="1">
    <location>
        <begin position="1"/>
        <end position="20"/>
    </location>
</feature>
<sequence length="256" mass="27588">MRRSLAAFALATVLTTPAAALDLKLLDRYSLNRPASLDYDPAFCGLWIANEGPEVILVTLQGEELRRFGSDLSRIKAISIEGNDLIVADGDGMFQRLTKSGQVLGAPFQVSTGWADTEGIAVDADGTLITVEDDPEWLSWLSPDGTMIRRIDTTTFDPPIYEAQGIARDPRTGHLLIVDDMEGSNSLFEFDAEGRLLASQSLIEFGLDPEGIALRPGSDELFIAFDSGAAIASFAYTPTLPEGAEPLPPGADCMMF</sequence>
<dbReference type="InterPro" id="IPR011042">
    <property type="entry name" value="6-blade_b-propeller_TolB-like"/>
</dbReference>
<evidence type="ECO:0000313" key="3">
    <source>
        <dbReference type="Proteomes" id="UP000480350"/>
    </source>
</evidence>
<organism evidence="2 3">
    <name type="scientific">Kangsaoukella pontilimi</name>
    <dbReference type="NCBI Taxonomy" id="2691042"/>
    <lineage>
        <taxon>Bacteria</taxon>
        <taxon>Pseudomonadati</taxon>
        <taxon>Pseudomonadota</taxon>
        <taxon>Alphaproteobacteria</taxon>
        <taxon>Rhodobacterales</taxon>
        <taxon>Paracoccaceae</taxon>
        <taxon>Kangsaoukella</taxon>
    </lineage>
</organism>
<reference evidence="2 3" key="1">
    <citation type="submission" date="2019-12" db="EMBL/GenBank/DDBJ databases">
        <authorList>
            <person name="Lee S.D."/>
        </authorList>
    </citation>
    <scope>NUCLEOTIDE SEQUENCE [LARGE SCALE GENOMIC DNA]</scope>
    <source>
        <strain evidence="2 3">GH1-50</strain>
    </source>
</reference>
<comment type="caution">
    <text evidence="2">The sequence shown here is derived from an EMBL/GenBank/DDBJ whole genome shotgun (WGS) entry which is preliminary data.</text>
</comment>
<proteinExistence type="predicted"/>
<dbReference type="SUPFAM" id="SSF50956">
    <property type="entry name" value="Thermostable phytase (3-phytase)"/>
    <property type="match status" value="1"/>
</dbReference>
<accession>A0A7C9IEL5</accession>
<name>A0A7C9IEL5_9RHOB</name>
<dbReference type="RefSeq" id="WP_160762781.1">
    <property type="nucleotide sequence ID" value="NZ_WUPT01000001.1"/>
</dbReference>